<name>A0A3M0CK53_9PROT</name>
<dbReference type="EMBL" id="REFR01000010">
    <property type="protein sequence ID" value="RMB08730.1"/>
    <property type="molecule type" value="Genomic_DNA"/>
</dbReference>
<sequence length="335" mass="34310">MNRRGLFSRWPAAWLGLAVLATAAVSLTIGSAPLSLAQVMAGLFGDAGTDRVALIVQDIRLPRLLVGMAVGATLGMAGAALQGLLRNPLADPGVIGVSASAGLGAVIAIYYGAAAASSYAVPAFAMGGALISTLLLYGLVRRDTSVLTLILVGIGISSLSGALTSLAMNLSPNPFSLSDMVLWLLGSLANRSFTDLWIALPFMGLGWVCLMAGAPFLRALSLGEETAATMGVNLIRVRGLVVVGTALSVGAAVAVSGTIGFIGLIVPHILRPLVGHDPARLLVPSALGGALLILLADMGVRLAPTDRELKIGVLTALIGAPFFLFLVLKTRRAMR</sequence>
<evidence type="ECO:0000256" key="1">
    <source>
        <dbReference type="ARBA" id="ARBA00004651"/>
    </source>
</evidence>
<accession>A0A3M0CK53</accession>
<dbReference type="PANTHER" id="PTHR30472">
    <property type="entry name" value="FERRIC ENTEROBACTIN TRANSPORT SYSTEM PERMEASE PROTEIN"/>
    <property type="match status" value="1"/>
</dbReference>
<feature type="transmembrane region" description="Helical" evidence="8">
    <location>
        <begin position="93"/>
        <end position="113"/>
    </location>
</feature>
<reference evidence="9 10" key="1">
    <citation type="submission" date="2018-10" db="EMBL/GenBank/DDBJ databases">
        <title>Genomic Encyclopedia of Archaeal and Bacterial Type Strains, Phase II (KMG-II): from individual species to whole genera.</title>
        <authorList>
            <person name="Goeker M."/>
        </authorList>
    </citation>
    <scope>NUCLEOTIDE SEQUENCE [LARGE SCALE GENOMIC DNA]</scope>
    <source>
        <strain evidence="9 10">DSM 25217</strain>
    </source>
</reference>
<proteinExistence type="inferred from homology"/>
<dbReference type="InParanoid" id="A0A3M0CK53"/>
<evidence type="ECO:0000313" key="10">
    <source>
        <dbReference type="Proteomes" id="UP000271227"/>
    </source>
</evidence>
<evidence type="ECO:0000256" key="8">
    <source>
        <dbReference type="SAM" id="Phobius"/>
    </source>
</evidence>
<evidence type="ECO:0000256" key="3">
    <source>
        <dbReference type="ARBA" id="ARBA00022448"/>
    </source>
</evidence>
<keyword evidence="7 8" id="KW-0472">Membrane</keyword>
<feature type="transmembrane region" description="Helical" evidence="8">
    <location>
        <begin position="61"/>
        <end position="81"/>
    </location>
</feature>
<dbReference type="GO" id="GO:0022857">
    <property type="term" value="F:transmembrane transporter activity"/>
    <property type="evidence" value="ECO:0007669"/>
    <property type="project" value="InterPro"/>
</dbReference>
<feature type="transmembrane region" description="Helical" evidence="8">
    <location>
        <begin position="309"/>
        <end position="328"/>
    </location>
</feature>
<dbReference type="Proteomes" id="UP000271227">
    <property type="component" value="Unassembled WGS sequence"/>
</dbReference>
<evidence type="ECO:0000256" key="5">
    <source>
        <dbReference type="ARBA" id="ARBA00022692"/>
    </source>
</evidence>
<keyword evidence="10" id="KW-1185">Reference proteome</keyword>
<feature type="transmembrane region" description="Helical" evidence="8">
    <location>
        <begin position="146"/>
        <end position="167"/>
    </location>
</feature>
<comment type="similarity">
    <text evidence="2">Belongs to the binding-protein-dependent transport system permease family. FecCD subfamily.</text>
</comment>
<comment type="caution">
    <text evidence="9">The sequence shown here is derived from an EMBL/GenBank/DDBJ whole genome shotgun (WGS) entry which is preliminary data.</text>
</comment>
<evidence type="ECO:0000256" key="2">
    <source>
        <dbReference type="ARBA" id="ARBA00007935"/>
    </source>
</evidence>
<keyword evidence="5 8" id="KW-0812">Transmembrane</keyword>
<evidence type="ECO:0000256" key="6">
    <source>
        <dbReference type="ARBA" id="ARBA00022989"/>
    </source>
</evidence>
<feature type="transmembrane region" description="Helical" evidence="8">
    <location>
        <begin position="119"/>
        <end position="139"/>
    </location>
</feature>
<evidence type="ECO:0000256" key="4">
    <source>
        <dbReference type="ARBA" id="ARBA00022475"/>
    </source>
</evidence>
<keyword evidence="3" id="KW-0813">Transport</keyword>
<comment type="subcellular location">
    <subcellularLocation>
        <location evidence="1">Cell membrane</location>
        <topology evidence="1">Multi-pass membrane protein</topology>
    </subcellularLocation>
</comment>
<dbReference type="InterPro" id="IPR000522">
    <property type="entry name" value="ABC_transptr_permease_BtuC"/>
</dbReference>
<evidence type="ECO:0000256" key="7">
    <source>
        <dbReference type="ARBA" id="ARBA00023136"/>
    </source>
</evidence>
<protein>
    <submittedName>
        <fullName evidence="9">Iron complex transport system permease protein</fullName>
    </submittedName>
</protein>
<dbReference type="Gene3D" id="1.10.3470.10">
    <property type="entry name" value="ABC transporter involved in vitamin B12 uptake, BtuC"/>
    <property type="match status" value="1"/>
</dbReference>
<feature type="transmembrane region" description="Helical" evidence="8">
    <location>
        <begin position="196"/>
        <end position="217"/>
    </location>
</feature>
<evidence type="ECO:0000313" key="9">
    <source>
        <dbReference type="EMBL" id="RMB08730.1"/>
    </source>
</evidence>
<dbReference type="FunFam" id="1.10.3470.10:FF:000001">
    <property type="entry name" value="Vitamin B12 ABC transporter permease BtuC"/>
    <property type="match status" value="1"/>
</dbReference>
<gene>
    <name evidence="9" type="ORF">BXY39_1369</name>
</gene>
<dbReference type="Pfam" id="PF01032">
    <property type="entry name" value="FecCD"/>
    <property type="match status" value="1"/>
</dbReference>
<dbReference type="CDD" id="cd06550">
    <property type="entry name" value="TM_ABC_iron-siderophores_like"/>
    <property type="match status" value="1"/>
</dbReference>
<dbReference type="SUPFAM" id="SSF81345">
    <property type="entry name" value="ABC transporter involved in vitamin B12 uptake, BtuC"/>
    <property type="match status" value="1"/>
</dbReference>
<dbReference type="OrthoDB" id="9811975at2"/>
<organism evidence="9 10">
    <name type="scientific">Eilatimonas milleporae</name>
    <dbReference type="NCBI Taxonomy" id="911205"/>
    <lineage>
        <taxon>Bacteria</taxon>
        <taxon>Pseudomonadati</taxon>
        <taxon>Pseudomonadota</taxon>
        <taxon>Alphaproteobacteria</taxon>
        <taxon>Kordiimonadales</taxon>
        <taxon>Kordiimonadaceae</taxon>
        <taxon>Eilatimonas</taxon>
    </lineage>
</organism>
<dbReference type="PANTHER" id="PTHR30472:SF25">
    <property type="entry name" value="ABC TRANSPORTER PERMEASE PROTEIN MJ0876-RELATED"/>
    <property type="match status" value="1"/>
</dbReference>
<dbReference type="GO" id="GO:0005886">
    <property type="term" value="C:plasma membrane"/>
    <property type="evidence" value="ECO:0007669"/>
    <property type="project" value="UniProtKB-SubCell"/>
</dbReference>
<dbReference type="RefSeq" id="WP_121938066.1">
    <property type="nucleotide sequence ID" value="NZ_REFR01000010.1"/>
</dbReference>
<keyword evidence="6 8" id="KW-1133">Transmembrane helix</keyword>
<dbReference type="GO" id="GO:0033214">
    <property type="term" value="P:siderophore-iron import into cell"/>
    <property type="evidence" value="ECO:0007669"/>
    <property type="project" value="TreeGrafter"/>
</dbReference>
<dbReference type="InterPro" id="IPR037294">
    <property type="entry name" value="ABC_BtuC-like"/>
</dbReference>
<feature type="transmembrane region" description="Helical" evidence="8">
    <location>
        <begin position="237"/>
        <end position="270"/>
    </location>
</feature>
<dbReference type="AlphaFoldDB" id="A0A3M0CK53"/>
<keyword evidence="4" id="KW-1003">Cell membrane</keyword>